<dbReference type="InterPro" id="IPR036928">
    <property type="entry name" value="AS_sf"/>
</dbReference>
<dbReference type="Gene3D" id="3.90.1300.10">
    <property type="entry name" value="Amidase signature (AS) domain"/>
    <property type="match status" value="1"/>
</dbReference>
<evidence type="ECO:0000313" key="3">
    <source>
        <dbReference type="Proteomes" id="UP000187203"/>
    </source>
</evidence>
<accession>A0A1R3J1C9</accession>
<gene>
    <name evidence="2" type="ORF">COLO4_20157</name>
</gene>
<evidence type="ECO:0000313" key="2">
    <source>
        <dbReference type="EMBL" id="OMO88631.1"/>
    </source>
</evidence>
<dbReference type="Proteomes" id="UP000187203">
    <property type="component" value="Unassembled WGS sequence"/>
</dbReference>
<proteinExistence type="predicted"/>
<dbReference type="AlphaFoldDB" id="A0A1R3J1C9"/>
<name>A0A1R3J1C9_9ROSI</name>
<protein>
    <submittedName>
        <fullName evidence="2">Amidase</fullName>
    </submittedName>
</protein>
<evidence type="ECO:0000256" key="1">
    <source>
        <dbReference type="SAM" id="SignalP"/>
    </source>
</evidence>
<dbReference type="PANTHER" id="PTHR42678:SF25">
    <property type="entry name" value="AMIDASE C869.01"/>
    <property type="match status" value="1"/>
</dbReference>
<dbReference type="EMBL" id="AWUE01017038">
    <property type="protein sequence ID" value="OMO88631.1"/>
    <property type="molecule type" value="Genomic_DNA"/>
</dbReference>
<dbReference type="PANTHER" id="PTHR42678">
    <property type="entry name" value="AMIDASE"/>
    <property type="match status" value="1"/>
</dbReference>
<sequence>MAVKPPFILFSTPILLLLSVTIRIQGHDFAIEEATIESIQGAFAVNKLTSLQLVDFYLQRIENLNPFLRGVLEINPDARVQAEEADRERSNGMEAGTTGYNVETTSMLAIEHTIYFFSILQLQLQNKIDS</sequence>
<keyword evidence="1" id="KW-0732">Signal</keyword>
<comment type="caution">
    <text evidence="2">The sequence shown here is derived from an EMBL/GenBank/DDBJ whole genome shotgun (WGS) entry which is preliminary data.</text>
</comment>
<organism evidence="2 3">
    <name type="scientific">Corchorus olitorius</name>
    <dbReference type="NCBI Taxonomy" id="93759"/>
    <lineage>
        <taxon>Eukaryota</taxon>
        <taxon>Viridiplantae</taxon>
        <taxon>Streptophyta</taxon>
        <taxon>Embryophyta</taxon>
        <taxon>Tracheophyta</taxon>
        <taxon>Spermatophyta</taxon>
        <taxon>Magnoliopsida</taxon>
        <taxon>eudicotyledons</taxon>
        <taxon>Gunneridae</taxon>
        <taxon>Pentapetalae</taxon>
        <taxon>rosids</taxon>
        <taxon>malvids</taxon>
        <taxon>Malvales</taxon>
        <taxon>Malvaceae</taxon>
        <taxon>Grewioideae</taxon>
        <taxon>Apeibeae</taxon>
        <taxon>Corchorus</taxon>
    </lineage>
</organism>
<dbReference type="SUPFAM" id="SSF75304">
    <property type="entry name" value="Amidase signature (AS) enzymes"/>
    <property type="match status" value="1"/>
</dbReference>
<feature type="signal peptide" evidence="1">
    <location>
        <begin position="1"/>
        <end position="26"/>
    </location>
</feature>
<keyword evidence="3" id="KW-1185">Reference proteome</keyword>
<feature type="chain" id="PRO_5012210037" evidence="1">
    <location>
        <begin position="27"/>
        <end position="130"/>
    </location>
</feature>
<dbReference type="STRING" id="93759.A0A1R3J1C9"/>
<reference evidence="3" key="1">
    <citation type="submission" date="2013-09" db="EMBL/GenBank/DDBJ databases">
        <title>Corchorus olitorius genome sequencing.</title>
        <authorList>
            <person name="Alam M."/>
            <person name="Haque M.S."/>
            <person name="Islam M.S."/>
            <person name="Emdad E.M."/>
            <person name="Islam M.M."/>
            <person name="Ahmed B."/>
            <person name="Halim A."/>
            <person name="Hossen Q.M.M."/>
            <person name="Hossain M.Z."/>
            <person name="Ahmed R."/>
            <person name="Khan M.M."/>
            <person name="Islam R."/>
            <person name="Rashid M.M."/>
            <person name="Khan S.A."/>
            <person name="Rahman M.S."/>
            <person name="Alam M."/>
            <person name="Yahiya A.S."/>
            <person name="Khan M.S."/>
            <person name="Azam M.S."/>
            <person name="Haque T."/>
            <person name="Lashkar M.Z.H."/>
            <person name="Akhand A.I."/>
            <person name="Morshed G."/>
            <person name="Roy S."/>
            <person name="Uddin K.S."/>
            <person name="Rabeya T."/>
            <person name="Hossain A.S."/>
            <person name="Chowdhury A."/>
            <person name="Snigdha A.R."/>
            <person name="Mortoza M.S."/>
            <person name="Matin S.A."/>
            <person name="Hoque S.M.E."/>
            <person name="Islam M.K."/>
            <person name="Roy D.K."/>
            <person name="Haider R."/>
            <person name="Moosa M.M."/>
            <person name="Elias S.M."/>
            <person name="Hasan A.M."/>
            <person name="Jahan S."/>
            <person name="Shafiuddin M."/>
            <person name="Mahmood N."/>
            <person name="Shommy N.S."/>
        </authorList>
    </citation>
    <scope>NUCLEOTIDE SEQUENCE [LARGE SCALE GENOMIC DNA]</scope>
    <source>
        <strain evidence="3">cv. O-4</strain>
    </source>
</reference>
<dbReference type="OrthoDB" id="566138at2759"/>